<gene>
    <name evidence="3" type="ORF">HLB44_09125</name>
</gene>
<organism evidence="3 4">
    <name type="scientific">Pseudaquabacterium terrae</name>
    <dbReference type="NCBI Taxonomy" id="2732868"/>
    <lineage>
        <taxon>Bacteria</taxon>
        <taxon>Pseudomonadati</taxon>
        <taxon>Pseudomonadota</taxon>
        <taxon>Betaproteobacteria</taxon>
        <taxon>Burkholderiales</taxon>
        <taxon>Sphaerotilaceae</taxon>
        <taxon>Pseudaquabacterium</taxon>
    </lineage>
</organism>
<dbReference type="Proteomes" id="UP000737171">
    <property type="component" value="Unassembled WGS sequence"/>
</dbReference>
<dbReference type="InterPro" id="IPR009003">
    <property type="entry name" value="Peptidase_S1_PA"/>
</dbReference>
<dbReference type="InterPro" id="IPR043504">
    <property type="entry name" value="Peptidase_S1_PA_chymotrypsin"/>
</dbReference>
<keyword evidence="4" id="KW-1185">Reference proteome</keyword>
<feature type="signal peptide" evidence="1">
    <location>
        <begin position="1"/>
        <end position="31"/>
    </location>
</feature>
<dbReference type="PROSITE" id="PS00134">
    <property type="entry name" value="TRYPSIN_HIS"/>
    <property type="match status" value="1"/>
</dbReference>
<dbReference type="InterPro" id="IPR001254">
    <property type="entry name" value="Trypsin_dom"/>
</dbReference>
<dbReference type="SUPFAM" id="SSF50494">
    <property type="entry name" value="Trypsin-like serine proteases"/>
    <property type="match status" value="1"/>
</dbReference>
<sequence>MKRKLLVQVTRVAAAVLPWMLGAFASGPAHAGLLPGASYTPLIVAGAPPDSPAARVDANLPTSPFSGVVSINIRYANGDSFICSGALVSKRDVVTAGHCVDSDGNGTVIDINAPGNDVRVVFNSQPNPGDPGRAIVTADKVSINPNYKGFGNCPPGVNSFCVNDDVAVVHMNADAPDTAAIYRMLNPDTVNNGQLITMVGYGTSGTGPDGFTVGPNFRIKRVGMNVMDLYDLDDEQGFVAGPQEVWYADFDGNGLDVFCDFFGTCTQVLPNDKEAGLGGGDSGGPSFVFMDGEYFLYANNTFGGTLFDGQIAGSFGTFSGGIVLASYADYLEQVTNGAIQIIPEPGSLALVGVAAAALLGARRRKRAG</sequence>
<dbReference type="PROSITE" id="PS50240">
    <property type="entry name" value="TRYPSIN_DOM"/>
    <property type="match status" value="1"/>
</dbReference>
<protein>
    <submittedName>
        <fullName evidence="3">Trypsin-like serine protease</fullName>
    </submittedName>
</protein>
<dbReference type="Gene3D" id="2.40.10.10">
    <property type="entry name" value="Trypsin-like serine proteases"/>
    <property type="match status" value="1"/>
</dbReference>
<dbReference type="Pfam" id="PF00089">
    <property type="entry name" value="Trypsin"/>
    <property type="match status" value="1"/>
</dbReference>
<evidence type="ECO:0000256" key="1">
    <source>
        <dbReference type="SAM" id="SignalP"/>
    </source>
</evidence>
<dbReference type="EMBL" id="JABRWJ010000003">
    <property type="protein sequence ID" value="NRF67142.1"/>
    <property type="molecule type" value="Genomic_DNA"/>
</dbReference>
<dbReference type="NCBIfam" id="TIGR02595">
    <property type="entry name" value="PEP_CTERM"/>
    <property type="match status" value="1"/>
</dbReference>
<accession>A0ABX2EET8</accession>
<comment type="caution">
    <text evidence="3">The sequence shown here is derived from an EMBL/GenBank/DDBJ whole genome shotgun (WGS) entry which is preliminary data.</text>
</comment>
<dbReference type="Pfam" id="PF07589">
    <property type="entry name" value="PEP-CTERM"/>
    <property type="match status" value="1"/>
</dbReference>
<evidence type="ECO:0000313" key="4">
    <source>
        <dbReference type="Proteomes" id="UP000737171"/>
    </source>
</evidence>
<evidence type="ECO:0000259" key="2">
    <source>
        <dbReference type="PROSITE" id="PS50240"/>
    </source>
</evidence>
<evidence type="ECO:0000313" key="3">
    <source>
        <dbReference type="EMBL" id="NRF67142.1"/>
    </source>
</evidence>
<keyword evidence="1" id="KW-0732">Signal</keyword>
<dbReference type="RefSeq" id="WP_173122280.1">
    <property type="nucleotide sequence ID" value="NZ_JABRWJ010000003.1"/>
</dbReference>
<dbReference type="InterPro" id="IPR018114">
    <property type="entry name" value="TRYPSIN_HIS"/>
</dbReference>
<feature type="chain" id="PRO_5047072555" evidence="1">
    <location>
        <begin position="32"/>
        <end position="368"/>
    </location>
</feature>
<feature type="domain" description="Peptidase S1" evidence="2">
    <location>
        <begin position="43"/>
        <end position="336"/>
    </location>
</feature>
<reference evidence="3 4" key="1">
    <citation type="submission" date="2020-05" db="EMBL/GenBank/DDBJ databases">
        <title>Aquincola sp. isolate from soil.</title>
        <authorList>
            <person name="Han J."/>
            <person name="Kim D.-U."/>
        </authorList>
    </citation>
    <scope>NUCLEOTIDE SEQUENCE [LARGE SCALE GENOMIC DNA]</scope>
    <source>
        <strain evidence="3 4">S2</strain>
    </source>
</reference>
<proteinExistence type="predicted"/>
<name>A0ABX2EET8_9BURK</name>
<dbReference type="InterPro" id="IPR013424">
    <property type="entry name" value="Ice-binding_C"/>
</dbReference>